<accession>A0ABY9JYM0</accession>
<evidence type="ECO:0000313" key="5">
    <source>
        <dbReference type="EMBL" id="WLR44482.1"/>
    </source>
</evidence>
<evidence type="ECO:0000256" key="1">
    <source>
        <dbReference type="ARBA" id="ARBA00022612"/>
    </source>
</evidence>
<proteinExistence type="predicted"/>
<keyword evidence="6" id="KW-1185">Reference proteome</keyword>
<protein>
    <submittedName>
        <fullName evidence="5">Phage tail tape measure protein</fullName>
    </submittedName>
</protein>
<evidence type="ECO:0000256" key="3">
    <source>
        <dbReference type="SAM" id="Phobius"/>
    </source>
</evidence>
<dbReference type="EMBL" id="CP129015">
    <property type="protein sequence ID" value="WLR44482.1"/>
    <property type="molecule type" value="Genomic_DNA"/>
</dbReference>
<gene>
    <name evidence="5" type="ORF">LC087_19465</name>
</gene>
<dbReference type="InterPro" id="IPR010090">
    <property type="entry name" value="Phage_tape_meas"/>
</dbReference>
<feature type="transmembrane region" description="Helical" evidence="3">
    <location>
        <begin position="617"/>
        <end position="639"/>
    </location>
</feature>
<reference evidence="5 6" key="1">
    <citation type="submission" date="2023-06" db="EMBL/GenBank/DDBJ databases">
        <title>Five Gram-positive bacteria isolated from mangrove sediments in Shenzhen, Guangdong, China.</title>
        <authorList>
            <person name="Yu S."/>
            <person name="Zheng W."/>
            <person name="Huang Y."/>
        </authorList>
    </citation>
    <scope>NUCLEOTIDE SEQUENCE [LARGE SCALE GENOMIC DNA]</scope>
    <source>
        <strain evidence="5 6">SaN35-3</strain>
        <plasmid evidence="5 6">unnamed2</plasmid>
    </source>
</reference>
<keyword evidence="3" id="KW-1133">Transmembrane helix</keyword>
<feature type="coiled-coil region" evidence="2">
    <location>
        <begin position="16"/>
        <end position="155"/>
    </location>
</feature>
<evidence type="ECO:0000313" key="6">
    <source>
        <dbReference type="Proteomes" id="UP001197974"/>
    </source>
</evidence>
<organism evidence="5 6">
    <name type="scientific">Bacillus carboniphilus</name>
    <dbReference type="NCBI Taxonomy" id="86663"/>
    <lineage>
        <taxon>Bacteria</taxon>
        <taxon>Bacillati</taxon>
        <taxon>Bacillota</taxon>
        <taxon>Bacilli</taxon>
        <taxon>Bacillales</taxon>
        <taxon>Bacillaceae</taxon>
        <taxon>Bacillus</taxon>
    </lineage>
</organism>
<evidence type="ECO:0000259" key="4">
    <source>
        <dbReference type="Pfam" id="PF10145"/>
    </source>
</evidence>
<keyword evidence="5" id="KW-0614">Plasmid</keyword>
<feature type="transmembrane region" description="Helical" evidence="3">
    <location>
        <begin position="645"/>
        <end position="670"/>
    </location>
</feature>
<keyword evidence="3" id="KW-0812">Transmembrane</keyword>
<dbReference type="PANTHER" id="PTHR37813:SF1">
    <property type="entry name" value="FELS-2 PROPHAGE PROTEIN"/>
    <property type="match status" value="1"/>
</dbReference>
<keyword evidence="1" id="KW-1188">Viral release from host cell</keyword>
<dbReference type="Pfam" id="PF10145">
    <property type="entry name" value="PhageMin_Tail"/>
    <property type="match status" value="1"/>
</dbReference>
<name>A0ABY9JYM0_9BACI</name>
<geneLocation type="plasmid" evidence="5 6">
    <name>unnamed2</name>
</geneLocation>
<dbReference type="Proteomes" id="UP001197974">
    <property type="component" value="Plasmid unnamed2"/>
</dbReference>
<keyword evidence="3" id="KW-0472">Membrane</keyword>
<evidence type="ECO:0000256" key="2">
    <source>
        <dbReference type="SAM" id="Coils"/>
    </source>
</evidence>
<feature type="domain" description="Phage tail tape measure protein" evidence="4">
    <location>
        <begin position="330"/>
        <end position="524"/>
    </location>
</feature>
<keyword evidence="2" id="KW-0175">Coiled coil</keyword>
<dbReference type="PANTHER" id="PTHR37813">
    <property type="entry name" value="FELS-2 PROPHAGE PROTEIN"/>
    <property type="match status" value="1"/>
</dbReference>
<sequence length="1185" mass="129011">MARKKNEASVTFTAFNKDFNKAIKEMRDESTKLTKEFKVQEEQLKQSGTATDRLTAKVDFLKEAQEVAKKKVQETEKQLDKAKETFGENSNEAEKLSRKLLDSKISYERLGTQIKQTEQQLEKVAHQTSETATELSSLKTEEQKLASEMSKVTNEFKLNQAQLGENASSTDKLRTNLVRLEGQQEVVSKQIDNTSQQLKLAKKHYGDNSTEASKLENKLLQLKTSQQKLSNQTDESRRAFDKQIDTMQQVRKVADKVADSVEKAGKKISEAGKNASATLSPAVAGSSALLTKSASDFDGANRQLIASLGTTGLEAEKLEQIMMDVWKSGYGESTDEVARSIATVKQNMMELDGEELNTVSRYAMNLASIFESDVTEVTRGADQMMNQFSLTTDEAFGLLIKGAQNGLNYSGELFDNVAEYSPLFNEMGFSADEYFQILINGSQNGAYNLDYVNDVMKEFQIRVKDGSDSTSEAMGALSTDTQQVWKEFLNGEKTVKDVFNAVIPELEGMEDQVLANNLGVSLFGTKWEDLESDVIYSLDNQTDALDGYETAMKDASKTVEESFGNRAKQTWREFQEALLPLGEELLDFAQDILPDVRKGVESLTDTLSEMSPETKKAILAIGGIAIAAGPVLFAIGGMVSGVGSLISGFGSASVALSAAGGASGVLSAALAALTGPVGLTIAGLAALGVGAYALNDHMQESSIQIEGFGDNVSESTKKAVNGFLELDEEATVALNSLAWSGQTVTDEMATNLIGTFDSMNTQILENMKADHEEQLQTTTDFFARSAALSEEEEAKILENVQLNQEEQALKIQEGQARVSEILTLAKDEKRAITEAEQLEINTIQANMKDTAIQVMSESEAEQKAILENLRTQSGEITATQAAEVVANATKQKDEVIAQANDQYNSTIAEIIRMRDESGIISADQAAKLIADAKKQRDETVSSAEETHQNVVTEAKAQAGEHVDQVDWETGEVLSKWEVFGNNISKTWNDIKGTASEKWNEIKDNITSAAADATVDAIASFSQLKKDAGQNVADLLGTIEGFKDDVISWFSNLGDKLKFEIPKPKLPHFSISGGFSLDPPSVPSFGVEWYKDGGVFAPNSPRLIGIGDANVEEAALPLSDDVLGKIGAMIAKTMPGQQTTIDKGLAYSANQAIVIQLTNQMLLDDQIIAESTDEILTNNVELKNFF</sequence>
<dbReference type="RefSeq" id="WP_306020989.1">
    <property type="nucleotide sequence ID" value="NZ_CP129015.1"/>
</dbReference>